<keyword evidence="1" id="KW-0472">Membrane</keyword>
<protein>
    <recommendedName>
        <fullName evidence="4">DUF5666 domain-containing protein</fullName>
    </recommendedName>
</protein>
<reference evidence="2 3" key="1">
    <citation type="journal article" date="2016" name="Nat. Commun.">
        <title>Thousands of microbial genomes shed light on interconnected biogeochemical processes in an aquifer system.</title>
        <authorList>
            <person name="Anantharaman K."/>
            <person name="Brown C.T."/>
            <person name="Hug L.A."/>
            <person name="Sharon I."/>
            <person name="Castelle C.J."/>
            <person name="Probst A.J."/>
            <person name="Thomas B.C."/>
            <person name="Singh A."/>
            <person name="Wilkins M.J."/>
            <person name="Karaoz U."/>
            <person name="Brodie E.L."/>
            <person name="Williams K.H."/>
            <person name="Hubbard S.S."/>
            <person name="Banfield J.F."/>
        </authorList>
    </citation>
    <scope>NUCLEOTIDE SEQUENCE [LARGE SCALE GENOMIC DNA]</scope>
</reference>
<dbReference type="EMBL" id="MFDD01000009">
    <property type="protein sequence ID" value="OGE40486.1"/>
    <property type="molecule type" value="Genomic_DNA"/>
</dbReference>
<keyword evidence="1" id="KW-1133">Transmembrane helix</keyword>
<gene>
    <name evidence="2" type="ORF">A3D25_00280</name>
</gene>
<sequence length="196" mass="21442">MDQPNKPSILITSSSKKPQQILIVAGIIALIFVVAMSVWYLRSIRSKDLPNKTIVSSPSPTSISKPSEQSVNKVFQFNKCNTLQANSNPLIGGDLSVIEQGKDTLISGVFIGNINSISYNKTTKTAKIEFISSAGMQTYTTDIKEEPQLVYNSVTKKDSSLSELKVGNSIVASFNCFPKQNDLFKIVTIEVNGNIY</sequence>
<proteinExistence type="predicted"/>
<feature type="transmembrane region" description="Helical" evidence="1">
    <location>
        <begin position="21"/>
        <end position="41"/>
    </location>
</feature>
<dbReference type="AlphaFoldDB" id="A0A1F5KHS0"/>
<evidence type="ECO:0000256" key="1">
    <source>
        <dbReference type="SAM" id="Phobius"/>
    </source>
</evidence>
<dbReference type="Proteomes" id="UP000177328">
    <property type="component" value="Unassembled WGS sequence"/>
</dbReference>
<evidence type="ECO:0000313" key="3">
    <source>
        <dbReference type="Proteomes" id="UP000177328"/>
    </source>
</evidence>
<accession>A0A1F5KHS0</accession>
<name>A0A1F5KHS0_9BACT</name>
<comment type="caution">
    <text evidence="2">The sequence shown here is derived from an EMBL/GenBank/DDBJ whole genome shotgun (WGS) entry which is preliminary data.</text>
</comment>
<keyword evidence="1" id="KW-0812">Transmembrane</keyword>
<evidence type="ECO:0000313" key="2">
    <source>
        <dbReference type="EMBL" id="OGE40486.1"/>
    </source>
</evidence>
<organism evidence="2 3">
    <name type="scientific">Candidatus Daviesbacteria bacterium RIFCSPHIGHO2_02_FULL_43_12</name>
    <dbReference type="NCBI Taxonomy" id="1797776"/>
    <lineage>
        <taxon>Bacteria</taxon>
        <taxon>Candidatus Daviesiibacteriota</taxon>
    </lineage>
</organism>
<evidence type="ECO:0008006" key="4">
    <source>
        <dbReference type="Google" id="ProtNLM"/>
    </source>
</evidence>